<dbReference type="Gene3D" id="6.10.250.690">
    <property type="match status" value="1"/>
</dbReference>
<dbReference type="PANTHER" id="PTHR48111">
    <property type="entry name" value="REGULATOR OF RPOS"/>
    <property type="match status" value="1"/>
</dbReference>
<dbReference type="InterPro" id="IPR036388">
    <property type="entry name" value="WH-like_DNA-bd_sf"/>
</dbReference>
<dbReference type="InterPro" id="IPR039420">
    <property type="entry name" value="WalR-like"/>
</dbReference>
<evidence type="ECO:0000256" key="4">
    <source>
        <dbReference type="ARBA" id="ARBA00023125"/>
    </source>
</evidence>
<feature type="modified residue" description="4-aspartylphosphate" evidence="6">
    <location>
        <position position="52"/>
    </location>
</feature>
<reference evidence="10 11" key="1">
    <citation type="submission" date="2021-08" db="EMBL/GenBank/DDBJ databases">
        <title>Complete genome sequence of the strain Aneurinibacillus thermoaerophilus CCM 8960.</title>
        <authorList>
            <person name="Musilova J."/>
            <person name="Kourilova X."/>
            <person name="Pernicova I."/>
            <person name="Bezdicek M."/>
            <person name="Lengerova M."/>
            <person name="Obruca S."/>
            <person name="Sedlar K."/>
        </authorList>
    </citation>
    <scope>NUCLEOTIDE SEQUENCE [LARGE SCALE GENOMIC DNA]</scope>
    <source>
        <strain evidence="10 11">CCM 8960</strain>
    </source>
</reference>
<evidence type="ECO:0000259" key="8">
    <source>
        <dbReference type="PROSITE" id="PS50110"/>
    </source>
</evidence>
<feature type="domain" description="OmpR/PhoB-type" evidence="9">
    <location>
        <begin position="130"/>
        <end position="228"/>
    </location>
</feature>
<keyword evidence="1 6" id="KW-0597">Phosphoprotein</keyword>
<evidence type="ECO:0000256" key="6">
    <source>
        <dbReference type="PROSITE-ProRule" id="PRU00169"/>
    </source>
</evidence>
<dbReference type="Pfam" id="PF00486">
    <property type="entry name" value="Trans_reg_C"/>
    <property type="match status" value="1"/>
</dbReference>
<evidence type="ECO:0000256" key="7">
    <source>
        <dbReference type="PROSITE-ProRule" id="PRU01091"/>
    </source>
</evidence>
<dbReference type="InterPro" id="IPR001789">
    <property type="entry name" value="Sig_transdc_resp-reg_receiver"/>
</dbReference>
<dbReference type="InterPro" id="IPR011006">
    <property type="entry name" value="CheY-like_superfamily"/>
</dbReference>
<feature type="domain" description="Response regulatory" evidence="8">
    <location>
        <begin position="3"/>
        <end position="116"/>
    </location>
</feature>
<dbReference type="EMBL" id="CP080764">
    <property type="protein sequence ID" value="QYY44198.1"/>
    <property type="molecule type" value="Genomic_DNA"/>
</dbReference>
<evidence type="ECO:0000313" key="10">
    <source>
        <dbReference type="EMBL" id="QYY44198.1"/>
    </source>
</evidence>
<dbReference type="SUPFAM" id="SSF46894">
    <property type="entry name" value="C-terminal effector domain of the bipartite response regulators"/>
    <property type="match status" value="1"/>
</dbReference>
<keyword evidence="2" id="KW-0902">Two-component regulatory system</keyword>
<keyword evidence="5" id="KW-0804">Transcription</keyword>
<dbReference type="PANTHER" id="PTHR48111:SF43">
    <property type="entry name" value="STAGE 0 SPORULATION PROTEIN A HOMOLOG"/>
    <property type="match status" value="1"/>
</dbReference>
<sequence length="243" mass="28113">MYKVFIVEDEPKIAEMLAAHLEKYGYQPYVACNFKNLKQEFLEVRPHLVLLDINLPYFDGFYWCRQIRTVSNVPIVYVSARSGEMDQVMAIENGGDDYLTKPFHLDVVLAKLKSLLRRTYGEYAYSVSSSDILDLSGLVLDRSRFTAEFRDRSIHLSKTEFQLLEALARKAGQAVSRETLLETLWDDTTFVDDNTLTVNVTRLRKKLEELGLGDCIETIRRHRYKLNVQWADEQAAWMGGEEP</sequence>
<evidence type="ECO:0000259" key="9">
    <source>
        <dbReference type="PROSITE" id="PS51755"/>
    </source>
</evidence>
<dbReference type="Gene3D" id="1.10.10.10">
    <property type="entry name" value="Winged helix-like DNA-binding domain superfamily/Winged helix DNA-binding domain"/>
    <property type="match status" value="1"/>
</dbReference>
<dbReference type="RefSeq" id="WP_057898976.1">
    <property type="nucleotide sequence ID" value="NZ_CP080764.1"/>
</dbReference>
<evidence type="ECO:0000256" key="1">
    <source>
        <dbReference type="ARBA" id="ARBA00022553"/>
    </source>
</evidence>
<dbReference type="Proteomes" id="UP000826616">
    <property type="component" value="Chromosome"/>
</dbReference>
<gene>
    <name evidence="10" type="ORF">K3F53_08485</name>
</gene>
<dbReference type="PROSITE" id="PS50110">
    <property type="entry name" value="RESPONSE_REGULATORY"/>
    <property type="match status" value="1"/>
</dbReference>
<dbReference type="CDD" id="cd00383">
    <property type="entry name" value="trans_reg_C"/>
    <property type="match status" value="1"/>
</dbReference>
<dbReference type="Pfam" id="PF00072">
    <property type="entry name" value="Response_reg"/>
    <property type="match status" value="1"/>
</dbReference>
<evidence type="ECO:0000256" key="5">
    <source>
        <dbReference type="ARBA" id="ARBA00023163"/>
    </source>
</evidence>
<dbReference type="InterPro" id="IPR016032">
    <property type="entry name" value="Sig_transdc_resp-reg_C-effctor"/>
</dbReference>
<accession>A0ABX8YEN9</accession>
<dbReference type="GeneID" id="97141405"/>
<dbReference type="PROSITE" id="PS51755">
    <property type="entry name" value="OMPR_PHOB"/>
    <property type="match status" value="1"/>
</dbReference>
<dbReference type="SUPFAM" id="SSF52172">
    <property type="entry name" value="CheY-like"/>
    <property type="match status" value="1"/>
</dbReference>
<feature type="DNA-binding region" description="OmpR/PhoB-type" evidence="7">
    <location>
        <begin position="130"/>
        <end position="228"/>
    </location>
</feature>
<keyword evidence="4 7" id="KW-0238">DNA-binding</keyword>
<dbReference type="CDD" id="cd18159">
    <property type="entry name" value="REC_OmpR_NsrR-like"/>
    <property type="match status" value="1"/>
</dbReference>
<dbReference type="SMART" id="SM00448">
    <property type="entry name" value="REC"/>
    <property type="match status" value="1"/>
</dbReference>
<protein>
    <submittedName>
        <fullName evidence="10">Response regulator transcription factor</fullName>
    </submittedName>
</protein>
<dbReference type="InterPro" id="IPR001867">
    <property type="entry name" value="OmpR/PhoB-type_DNA-bd"/>
</dbReference>
<keyword evidence="3" id="KW-0805">Transcription regulation</keyword>
<dbReference type="Gene3D" id="3.40.50.2300">
    <property type="match status" value="1"/>
</dbReference>
<name>A0ABX8YEN9_ANETH</name>
<organism evidence="10 11">
    <name type="scientific">Aneurinibacillus thermoaerophilus</name>
    <dbReference type="NCBI Taxonomy" id="143495"/>
    <lineage>
        <taxon>Bacteria</taxon>
        <taxon>Bacillati</taxon>
        <taxon>Bacillota</taxon>
        <taxon>Bacilli</taxon>
        <taxon>Bacillales</taxon>
        <taxon>Paenibacillaceae</taxon>
        <taxon>Aneurinibacillus group</taxon>
        <taxon>Aneurinibacillus</taxon>
    </lineage>
</organism>
<dbReference type="SMART" id="SM00862">
    <property type="entry name" value="Trans_reg_C"/>
    <property type="match status" value="1"/>
</dbReference>
<keyword evidence="11" id="KW-1185">Reference proteome</keyword>
<proteinExistence type="predicted"/>
<evidence type="ECO:0000313" key="11">
    <source>
        <dbReference type="Proteomes" id="UP000826616"/>
    </source>
</evidence>
<evidence type="ECO:0000256" key="3">
    <source>
        <dbReference type="ARBA" id="ARBA00023015"/>
    </source>
</evidence>
<evidence type="ECO:0000256" key="2">
    <source>
        <dbReference type="ARBA" id="ARBA00023012"/>
    </source>
</evidence>